<comment type="cofactor">
    <cofactor evidence="1">
        <name>FMN</name>
        <dbReference type="ChEBI" id="CHEBI:58210"/>
    </cofactor>
</comment>
<name>A0ABV7L783_9PROT</name>
<dbReference type="RefSeq" id="WP_379905634.1">
    <property type="nucleotide sequence ID" value="NZ_JBHRTR010000046.1"/>
</dbReference>
<dbReference type="InterPro" id="IPR044152">
    <property type="entry name" value="YqjM-like"/>
</dbReference>
<proteinExistence type="predicted"/>
<gene>
    <name evidence="8" type="ORF">ACFOGJ_24610</name>
</gene>
<dbReference type="Proteomes" id="UP001595528">
    <property type="component" value="Unassembled WGS sequence"/>
</dbReference>
<evidence type="ECO:0000256" key="6">
    <source>
        <dbReference type="SAM" id="MobiDB-lite"/>
    </source>
</evidence>
<evidence type="ECO:0000313" key="8">
    <source>
        <dbReference type="EMBL" id="MFC3230453.1"/>
    </source>
</evidence>
<evidence type="ECO:0000256" key="3">
    <source>
        <dbReference type="ARBA" id="ARBA00022643"/>
    </source>
</evidence>
<evidence type="ECO:0000259" key="7">
    <source>
        <dbReference type="Pfam" id="PF00724"/>
    </source>
</evidence>
<keyword evidence="3" id="KW-0288">FMN</keyword>
<comment type="caution">
    <text evidence="8">The sequence shown here is derived from an EMBL/GenBank/DDBJ whole genome shotgun (WGS) entry which is preliminary data.</text>
</comment>
<dbReference type="Gene3D" id="3.20.20.70">
    <property type="entry name" value="Aldolase class I"/>
    <property type="match status" value="1"/>
</dbReference>
<dbReference type="InterPro" id="IPR013785">
    <property type="entry name" value="Aldolase_TIM"/>
</dbReference>
<keyword evidence="9" id="KW-1185">Reference proteome</keyword>
<accession>A0ABV7L783</accession>
<dbReference type="PANTHER" id="PTHR43303">
    <property type="entry name" value="NADPH DEHYDROGENASE C23G7.10C-RELATED"/>
    <property type="match status" value="1"/>
</dbReference>
<feature type="compositionally biased region" description="Basic and acidic residues" evidence="6">
    <location>
        <begin position="377"/>
        <end position="386"/>
    </location>
</feature>
<keyword evidence="5" id="KW-0560">Oxidoreductase</keyword>
<evidence type="ECO:0000256" key="5">
    <source>
        <dbReference type="ARBA" id="ARBA00023002"/>
    </source>
</evidence>
<organism evidence="8 9">
    <name type="scientific">Marinibaculum pumilum</name>
    <dbReference type="NCBI Taxonomy" id="1766165"/>
    <lineage>
        <taxon>Bacteria</taxon>
        <taxon>Pseudomonadati</taxon>
        <taxon>Pseudomonadota</taxon>
        <taxon>Alphaproteobacteria</taxon>
        <taxon>Rhodospirillales</taxon>
        <taxon>Rhodospirillaceae</taxon>
        <taxon>Marinibaculum</taxon>
    </lineage>
</organism>
<evidence type="ECO:0000313" key="9">
    <source>
        <dbReference type="Proteomes" id="UP001595528"/>
    </source>
</evidence>
<keyword evidence="4" id="KW-0521">NADP</keyword>
<feature type="domain" description="NADH:flavin oxidoreductase/NADH oxidase N-terminal" evidence="7">
    <location>
        <begin position="5"/>
        <end position="349"/>
    </location>
</feature>
<feature type="region of interest" description="Disordered" evidence="6">
    <location>
        <begin position="373"/>
        <end position="397"/>
    </location>
</feature>
<dbReference type="EMBL" id="JBHRTR010000046">
    <property type="protein sequence ID" value="MFC3230453.1"/>
    <property type="molecule type" value="Genomic_DNA"/>
</dbReference>
<evidence type="ECO:0000256" key="4">
    <source>
        <dbReference type="ARBA" id="ARBA00022857"/>
    </source>
</evidence>
<dbReference type="CDD" id="cd02932">
    <property type="entry name" value="OYE_YqiM_FMN"/>
    <property type="match status" value="1"/>
</dbReference>
<feature type="compositionally biased region" description="Polar residues" evidence="6">
    <location>
        <begin position="388"/>
        <end position="397"/>
    </location>
</feature>
<sequence length="397" mass="43163">MPPMLFTPMQIRDLTLKNRVVVAPMCQYSAVEGMLNDWHLVHLGQFSMGGCGLIIVEATAVEKRGRITYGDSGLWSDDHIAPHARVVQTAKALGGAAIGVQLAHAGRKASIQRPWEGDAALTETEFAKGEIPWDIVAPSPIPFADGWLVPHELSPAEIVELIECWAAAARRAEAAGYDMLEIHSAHGYLTHSFLSPITNQRQDAYGGSRENRMRFALELTEAVRGAWPEGKPLFYRISSSDGKEGGWEIEDTVALARELKSLGVDVVDCSSGGIAGYGKNTMPRPTPGYQVGFAAQVRREAEIATQAVGLIVDPGQAETVLRAGCADLVALARELLYDPYWAHHAAQKLGADPDFLDWQPPYGHWLGNRAKGNFGKRIGDTDRDAASKQMTQKQAAE</sequence>
<keyword evidence="2" id="KW-0285">Flavoprotein</keyword>
<protein>
    <submittedName>
        <fullName evidence="8">NADH:flavin oxidoreductase/NADH oxidase</fullName>
    </submittedName>
</protein>
<dbReference type="PANTHER" id="PTHR43303:SF4">
    <property type="entry name" value="NADPH DEHYDROGENASE C23G7.10C-RELATED"/>
    <property type="match status" value="1"/>
</dbReference>
<dbReference type="Pfam" id="PF00724">
    <property type="entry name" value="Oxidored_FMN"/>
    <property type="match status" value="1"/>
</dbReference>
<reference evidence="9" key="1">
    <citation type="journal article" date="2019" name="Int. J. Syst. Evol. Microbiol.">
        <title>The Global Catalogue of Microorganisms (GCM) 10K type strain sequencing project: providing services to taxonomists for standard genome sequencing and annotation.</title>
        <authorList>
            <consortium name="The Broad Institute Genomics Platform"/>
            <consortium name="The Broad Institute Genome Sequencing Center for Infectious Disease"/>
            <person name="Wu L."/>
            <person name="Ma J."/>
        </authorList>
    </citation>
    <scope>NUCLEOTIDE SEQUENCE [LARGE SCALE GENOMIC DNA]</scope>
    <source>
        <strain evidence="9">KCTC 42964</strain>
    </source>
</reference>
<dbReference type="SUPFAM" id="SSF51395">
    <property type="entry name" value="FMN-linked oxidoreductases"/>
    <property type="match status" value="1"/>
</dbReference>
<evidence type="ECO:0000256" key="1">
    <source>
        <dbReference type="ARBA" id="ARBA00001917"/>
    </source>
</evidence>
<evidence type="ECO:0000256" key="2">
    <source>
        <dbReference type="ARBA" id="ARBA00022630"/>
    </source>
</evidence>
<dbReference type="InterPro" id="IPR001155">
    <property type="entry name" value="OxRdtase_FMN_N"/>
</dbReference>